<proteinExistence type="predicted"/>
<feature type="compositionally biased region" description="Basic and acidic residues" evidence="1">
    <location>
        <begin position="15"/>
        <end position="25"/>
    </location>
</feature>
<feature type="compositionally biased region" description="Basic and acidic residues" evidence="1">
    <location>
        <begin position="297"/>
        <end position="319"/>
    </location>
</feature>
<dbReference type="EMBL" id="JAFIRN010000010">
    <property type="protein sequence ID" value="KAG5840321.1"/>
    <property type="molecule type" value="Genomic_DNA"/>
</dbReference>
<evidence type="ECO:0000259" key="2">
    <source>
        <dbReference type="Pfam" id="PF12510"/>
    </source>
</evidence>
<dbReference type="Pfam" id="PF12510">
    <property type="entry name" value="Smoothelin"/>
    <property type="match status" value="1"/>
</dbReference>
<comment type="caution">
    <text evidence="3">The sequence shown here is derived from an EMBL/GenBank/DDBJ whole genome shotgun (WGS) entry which is preliminary data.</text>
</comment>
<dbReference type="AlphaFoldDB" id="A0A9D3M1U2"/>
<keyword evidence="4" id="KW-1185">Reference proteome</keyword>
<feature type="domain" description="Smoothelin" evidence="2">
    <location>
        <begin position="239"/>
        <end position="285"/>
    </location>
</feature>
<dbReference type="InterPro" id="IPR022189">
    <property type="entry name" value="SMTN"/>
</dbReference>
<evidence type="ECO:0000313" key="4">
    <source>
        <dbReference type="Proteomes" id="UP001044222"/>
    </source>
</evidence>
<feature type="compositionally biased region" description="Acidic residues" evidence="1">
    <location>
        <begin position="63"/>
        <end position="75"/>
    </location>
</feature>
<feature type="region of interest" description="Disordered" evidence="1">
    <location>
        <begin position="213"/>
        <end position="242"/>
    </location>
</feature>
<dbReference type="Proteomes" id="UP001044222">
    <property type="component" value="Chromosome 10"/>
</dbReference>
<gene>
    <name evidence="3" type="ORF">ANANG_G00187570</name>
</gene>
<organism evidence="3 4">
    <name type="scientific">Anguilla anguilla</name>
    <name type="common">European freshwater eel</name>
    <name type="synonym">Muraena anguilla</name>
    <dbReference type="NCBI Taxonomy" id="7936"/>
    <lineage>
        <taxon>Eukaryota</taxon>
        <taxon>Metazoa</taxon>
        <taxon>Chordata</taxon>
        <taxon>Craniata</taxon>
        <taxon>Vertebrata</taxon>
        <taxon>Euteleostomi</taxon>
        <taxon>Actinopterygii</taxon>
        <taxon>Neopterygii</taxon>
        <taxon>Teleostei</taxon>
        <taxon>Anguilliformes</taxon>
        <taxon>Anguillidae</taxon>
        <taxon>Anguilla</taxon>
    </lineage>
</organism>
<evidence type="ECO:0000256" key="1">
    <source>
        <dbReference type="SAM" id="MobiDB-lite"/>
    </source>
</evidence>
<reference evidence="3" key="1">
    <citation type="submission" date="2021-01" db="EMBL/GenBank/DDBJ databases">
        <title>A chromosome-scale assembly of European eel, Anguilla anguilla.</title>
        <authorList>
            <person name="Henkel C."/>
            <person name="Jong-Raadsen S.A."/>
            <person name="Dufour S."/>
            <person name="Weltzien F.-A."/>
            <person name="Palstra A.P."/>
            <person name="Pelster B."/>
            <person name="Spaink H.P."/>
            <person name="Van Den Thillart G.E."/>
            <person name="Jansen H."/>
            <person name="Zahm M."/>
            <person name="Klopp C."/>
            <person name="Cedric C."/>
            <person name="Louis A."/>
            <person name="Berthelot C."/>
            <person name="Parey E."/>
            <person name="Roest Crollius H."/>
            <person name="Montfort J."/>
            <person name="Robinson-Rechavi M."/>
            <person name="Bucao C."/>
            <person name="Bouchez O."/>
            <person name="Gislard M."/>
            <person name="Lluch J."/>
            <person name="Milhes M."/>
            <person name="Lampietro C."/>
            <person name="Lopez Roques C."/>
            <person name="Donnadieu C."/>
            <person name="Braasch I."/>
            <person name="Desvignes T."/>
            <person name="Postlethwait J."/>
            <person name="Bobe J."/>
            <person name="Guiguen Y."/>
            <person name="Dirks R."/>
        </authorList>
    </citation>
    <scope>NUCLEOTIDE SEQUENCE</scope>
    <source>
        <strain evidence="3">Tag_6206</strain>
        <tissue evidence="3">Liver</tissue>
    </source>
</reference>
<accession>A0A9D3M1U2</accession>
<feature type="region of interest" description="Disordered" evidence="1">
    <location>
        <begin position="286"/>
        <end position="362"/>
    </location>
</feature>
<sequence length="362" mass="39188">MPGVHLDFLSAAEAPEARRVPRRPWEPPTAAARGVRAGGGDRDLLAQEEEEVGGGGGAGGREEVEEVEEQEEEEAREGAAGLRAMERLLRSAVAEVHGTCRCSGGAWTRGWRRRRPAWPPGPRRGGPPGGEPAAAHQQERLARQEQVWRELRFEHSQVGWSAQNIPGAKLLSLPQAGWSRTHNGSSVGRGRVCGQIRTQTLSLKDGGACGGAEPSGLTASKAPAAVPNGASEGRGRPAAGAGKLTAEQLAAIEDEEVLDKMLDESKDFEERKLIRAAMRELRKRKREALLGLSQEETDQRERERESRLQDLRQQREARGRPGGGAVEVVTKKAEKSADGSTVSQLTKTDRFAQSVRRPASLR</sequence>
<feature type="region of interest" description="Disordered" evidence="1">
    <location>
        <begin position="110"/>
        <end position="142"/>
    </location>
</feature>
<protein>
    <recommendedName>
        <fullName evidence="2">Smoothelin domain-containing protein</fullName>
    </recommendedName>
</protein>
<evidence type="ECO:0000313" key="3">
    <source>
        <dbReference type="EMBL" id="KAG5840321.1"/>
    </source>
</evidence>
<name>A0A9D3M1U2_ANGAN</name>
<feature type="region of interest" description="Disordered" evidence="1">
    <location>
        <begin position="1"/>
        <end position="80"/>
    </location>
</feature>